<comment type="caution">
    <text evidence="1">The sequence shown here is derived from an EMBL/GenBank/DDBJ whole genome shotgun (WGS) entry which is preliminary data.</text>
</comment>
<name>A0ACC2J6T7_9PEZI</name>
<sequence>MTPARAQRFVDDQSGAGLSQRQRRSRMASGAHRASSICRTVVTQSAISALFGPNVLTLNAGFFDAFWALDVVFMNIILGLPVWIDPRPFQAHNRYLSMIGKHLDHALEQFDWDAPERQWKSCFGARICRDMVKWLRDAGLWPKEGGSPICPGRNFAKAEIFTMVTLVVDRFDIQFGKWTRPNGAPLDSPAENDSRYSASGVVPPNRDMTIRWKRKY</sequence>
<proteinExistence type="predicted"/>
<dbReference type="Proteomes" id="UP001153334">
    <property type="component" value="Unassembled WGS sequence"/>
</dbReference>
<keyword evidence="2" id="KW-1185">Reference proteome</keyword>
<organism evidence="1 2">
    <name type="scientific">Nemania bipapillata</name>
    <dbReference type="NCBI Taxonomy" id="110536"/>
    <lineage>
        <taxon>Eukaryota</taxon>
        <taxon>Fungi</taxon>
        <taxon>Dikarya</taxon>
        <taxon>Ascomycota</taxon>
        <taxon>Pezizomycotina</taxon>
        <taxon>Sordariomycetes</taxon>
        <taxon>Xylariomycetidae</taxon>
        <taxon>Xylariales</taxon>
        <taxon>Xylariaceae</taxon>
        <taxon>Nemania</taxon>
    </lineage>
</organism>
<evidence type="ECO:0000313" key="1">
    <source>
        <dbReference type="EMBL" id="KAJ8123115.1"/>
    </source>
</evidence>
<evidence type="ECO:0000313" key="2">
    <source>
        <dbReference type="Proteomes" id="UP001153334"/>
    </source>
</evidence>
<protein>
    <submittedName>
        <fullName evidence="1">Uncharacterized protein</fullName>
    </submittedName>
</protein>
<accession>A0ACC2J6T7</accession>
<gene>
    <name evidence="1" type="ORF">ONZ43_g853</name>
</gene>
<reference evidence="1" key="1">
    <citation type="submission" date="2022-11" db="EMBL/GenBank/DDBJ databases">
        <title>Genome Sequence of Nemania bipapillata.</title>
        <authorList>
            <person name="Buettner E."/>
        </authorList>
    </citation>
    <scope>NUCLEOTIDE SEQUENCE</scope>
    <source>
        <strain evidence="1">CP14</strain>
    </source>
</reference>
<dbReference type="EMBL" id="JAPESX010000124">
    <property type="protein sequence ID" value="KAJ8123115.1"/>
    <property type="molecule type" value="Genomic_DNA"/>
</dbReference>